<feature type="domain" description="Response regulatory" evidence="4">
    <location>
        <begin position="4"/>
        <end position="121"/>
    </location>
</feature>
<dbReference type="NCBIfam" id="NF008296">
    <property type="entry name" value="PRK11083.1"/>
    <property type="match status" value="1"/>
</dbReference>
<evidence type="ECO:0000313" key="6">
    <source>
        <dbReference type="EMBL" id="GHA03751.1"/>
    </source>
</evidence>
<keyword evidence="2" id="KW-0597">Phosphoprotein</keyword>
<dbReference type="CDD" id="cd00383">
    <property type="entry name" value="trans_reg_C"/>
    <property type="match status" value="1"/>
</dbReference>
<evidence type="ECO:0000256" key="3">
    <source>
        <dbReference type="PROSITE-ProRule" id="PRU01091"/>
    </source>
</evidence>
<dbReference type="CDD" id="cd17574">
    <property type="entry name" value="REC_OmpR"/>
    <property type="match status" value="1"/>
</dbReference>
<reference evidence="6" key="2">
    <citation type="submission" date="2020-09" db="EMBL/GenBank/DDBJ databases">
        <authorList>
            <person name="Sun Q."/>
            <person name="Kim S."/>
        </authorList>
    </citation>
    <scope>NUCLEOTIDE SEQUENCE</scope>
    <source>
        <strain evidence="6">KCTC 12711</strain>
    </source>
</reference>
<dbReference type="AlphaFoldDB" id="A0A918RP28"/>
<dbReference type="Pfam" id="PF00486">
    <property type="entry name" value="Trans_reg_C"/>
    <property type="match status" value="1"/>
</dbReference>
<dbReference type="Proteomes" id="UP000614811">
    <property type="component" value="Unassembled WGS sequence"/>
</dbReference>
<dbReference type="PROSITE" id="PS51755">
    <property type="entry name" value="OMPR_PHOB"/>
    <property type="match status" value="1"/>
</dbReference>
<dbReference type="Gene3D" id="1.10.10.10">
    <property type="entry name" value="Winged helix-like DNA-binding domain superfamily/Winged helix DNA-binding domain"/>
    <property type="match status" value="1"/>
</dbReference>
<dbReference type="GO" id="GO:0000156">
    <property type="term" value="F:phosphorelay response regulator activity"/>
    <property type="evidence" value="ECO:0007669"/>
    <property type="project" value="TreeGrafter"/>
</dbReference>
<accession>A0A918RP28</accession>
<dbReference type="Gene3D" id="3.40.50.2300">
    <property type="match status" value="1"/>
</dbReference>
<proteinExistence type="predicted"/>
<dbReference type="PANTHER" id="PTHR48111">
    <property type="entry name" value="REGULATOR OF RPOS"/>
    <property type="match status" value="1"/>
</dbReference>
<reference evidence="6" key="1">
    <citation type="journal article" date="2014" name="Int. J. Syst. Evol. Microbiol.">
        <title>Complete genome sequence of Corynebacterium casei LMG S-19264T (=DSM 44701T), isolated from a smear-ripened cheese.</title>
        <authorList>
            <consortium name="US DOE Joint Genome Institute (JGI-PGF)"/>
            <person name="Walter F."/>
            <person name="Albersmeier A."/>
            <person name="Kalinowski J."/>
            <person name="Ruckert C."/>
        </authorList>
    </citation>
    <scope>NUCLEOTIDE SEQUENCE</scope>
    <source>
        <strain evidence="6">KCTC 12711</strain>
    </source>
</reference>
<gene>
    <name evidence="6" type="primary">creB</name>
    <name evidence="6" type="ORF">GCM10008090_11190</name>
</gene>
<name>A0A918RP28_9GAMM</name>
<feature type="modified residue" description="4-aspartylphosphate" evidence="2">
    <location>
        <position position="53"/>
    </location>
</feature>
<dbReference type="InterPro" id="IPR001789">
    <property type="entry name" value="Sig_transdc_resp-reg_receiver"/>
</dbReference>
<feature type="DNA-binding region" description="OmpR/PhoB-type" evidence="3">
    <location>
        <begin position="128"/>
        <end position="229"/>
    </location>
</feature>
<dbReference type="PANTHER" id="PTHR48111:SF6">
    <property type="entry name" value="TRANSCRIPTIONAL REGULATORY PROTEIN CREB"/>
    <property type="match status" value="1"/>
</dbReference>
<dbReference type="InterPro" id="IPR001867">
    <property type="entry name" value="OmpR/PhoB-type_DNA-bd"/>
</dbReference>
<feature type="domain" description="OmpR/PhoB-type" evidence="5">
    <location>
        <begin position="128"/>
        <end position="229"/>
    </location>
</feature>
<dbReference type="InterPro" id="IPR016032">
    <property type="entry name" value="Sig_transdc_resp-reg_C-effctor"/>
</dbReference>
<dbReference type="PROSITE" id="PS50110">
    <property type="entry name" value="RESPONSE_REGULATORY"/>
    <property type="match status" value="1"/>
</dbReference>
<dbReference type="InterPro" id="IPR039420">
    <property type="entry name" value="WalR-like"/>
</dbReference>
<organism evidence="6 7">
    <name type="scientific">Arenicella chitinivorans</name>
    <dbReference type="NCBI Taxonomy" id="1329800"/>
    <lineage>
        <taxon>Bacteria</taxon>
        <taxon>Pseudomonadati</taxon>
        <taxon>Pseudomonadota</taxon>
        <taxon>Gammaproteobacteria</taxon>
        <taxon>Arenicellales</taxon>
        <taxon>Arenicellaceae</taxon>
        <taxon>Arenicella</taxon>
    </lineage>
</organism>
<sequence length="229" mass="25805">MNQTILLVEDEKEIADTLTYALASEQFNPLWVANGHDAMQALSAQAIALCVLDVGLPDANGFELLKSIRQSDTQNRQVPVIFLTARSEEIDRIVGLEIGADDYVCKPFSPREVVARVKVVLKRLERQPSEVEPAHPEFEHKETQRSILHAGVALDLTRAEYALMATFLAQPGRVFSRRQLIERIWSSNHPSDDRAIDTHIKTLRAKLKSLNPHKEFIVTHRGFGYSLEA</sequence>
<evidence type="ECO:0000259" key="5">
    <source>
        <dbReference type="PROSITE" id="PS51755"/>
    </source>
</evidence>
<dbReference type="GO" id="GO:0005829">
    <property type="term" value="C:cytosol"/>
    <property type="evidence" value="ECO:0007669"/>
    <property type="project" value="TreeGrafter"/>
</dbReference>
<evidence type="ECO:0000259" key="4">
    <source>
        <dbReference type="PROSITE" id="PS50110"/>
    </source>
</evidence>
<dbReference type="InterPro" id="IPR011006">
    <property type="entry name" value="CheY-like_superfamily"/>
</dbReference>
<dbReference type="GO" id="GO:0032993">
    <property type="term" value="C:protein-DNA complex"/>
    <property type="evidence" value="ECO:0007669"/>
    <property type="project" value="TreeGrafter"/>
</dbReference>
<keyword evidence="7" id="KW-1185">Reference proteome</keyword>
<dbReference type="EMBL" id="BMXA01000002">
    <property type="protein sequence ID" value="GHA03751.1"/>
    <property type="molecule type" value="Genomic_DNA"/>
</dbReference>
<dbReference type="SMART" id="SM00862">
    <property type="entry name" value="Trans_reg_C"/>
    <property type="match status" value="1"/>
</dbReference>
<dbReference type="SMART" id="SM00448">
    <property type="entry name" value="REC"/>
    <property type="match status" value="1"/>
</dbReference>
<evidence type="ECO:0000256" key="1">
    <source>
        <dbReference type="ARBA" id="ARBA00023125"/>
    </source>
</evidence>
<comment type="caution">
    <text evidence="6">The sequence shown here is derived from an EMBL/GenBank/DDBJ whole genome shotgun (WGS) entry which is preliminary data.</text>
</comment>
<evidence type="ECO:0000256" key="2">
    <source>
        <dbReference type="PROSITE-ProRule" id="PRU00169"/>
    </source>
</evidence>
<dbReference type="SUPFAM" id="SSF52172">
    <property type="entry name" value="CheY-like"/>
    <property type="match status" value="1"/>
</dbReference>
<dbReference type="RefSeq" id="WP_189399062.1">
    <property type="nucleotide sequence ID" value="NZ_BMXA01000002.1"/>
</dbReference>
<dbReference type="SUPFAM" id="SSF46894">
    <property type="entry name" value="C-terminal effector domain of the bipartite response regulators"/>
    <property type="match status" value="1"/>
</dbReference>
<evidence type="ECO:0000313" key="7">
    <source>
        <dbReference type="Proteomes" id="UP000614811"/>
    </source>
</evidence>
<dbReference type="GO" id="GO:0006355">
    <property type="term" value="P:regulation of DNA-templated transcription"/>
    <property type="evidence" value="ECO:0007669"/>
    <property type="project" value="InterPro"/>
</dbReference>
<dbReference type="Pfam" id="PF00072">
    <property type="entry name" value="Response_reg"/>
    <property type="match status" value="1"/>
</dbReference>
<keyword evidence="1 3" id="KW-0238">DNA-binding</keyword>
<dbReference type="GO" id="GO:0000976">
    <property type="term" value="F:transcription cis-regulatory region binding"/>
    <property type="evidence" value="ECO:0007669"/>
    <property type="project" value="TreeGrafter"/>
</dbReference>
<dbReference type="Gene3D" id="6.10.250.690">
    <property type="match status" value="1"/>
</dbReference>
<protein>
    <submittedName>
        <fullName evidence="6">DNA-binding response regulator</fullName>
    </submittedName>
</protein>
<dbReference type="InterPro" id="IPR036388">
    <property type="entry name" value="WH-like_DNA-bd_sf"/>
</dbReference>